<dbReference type="EMBL" id="KL197718">
    <property type="protein sequence ID" value="KDQ57920.1"/>
    <property type="molecule type" value="Genomic_DNA"/>
</dbReference>
<dbReference type="AlphaFoldDB" id="A0A067PVQ8"/>
<evidence type="ECO:0000313" key="1">
    <source>
        <dbReference type="EMBL" id="KDQ57920.1"/>
    </source>
</evidence>
<proteinExistence type="predicted"/>
<protein>
    <submittedName>
        <fullName evidence="1">Uncharacterized protein</fullName>
    </submittedName>
</protein>
<dbReference type="InParanoid" id="A0A067PVQ8"/>
<organism evidence="1 2">
    <name type="scientific">Jaapia argillacea MUCL 33604</name>
    <dbReference type="NCBI Taxonomy" id="933084"/>
    <lineage>
        <taxon>Eukaryota</taxon>
        <taxon>Fungi</taxon>
        <taxon>Dikarya</taxon>
        <taxon>Basidiomycota</taxon>
        <taxon>Agaricomycotina</taxon>
        <taxon>Agaricomycetes</taxon>
        <taxon>Agaricomycetidae</taxon>
        <taxon>Jaapiales</taxon>
        <taxon>Jaapiaceae</taxon>
        <taxon>Jaapia</taxon>
    </lineage>
</organism>
<sequence>MMKKENHRALQFVGQRAFWEKPLDGGEDGRRSFEESGQGVCSRHVKRRRSNFNMNKPLRKACVLSSFAFIMWGNRRESQNGRWNQFQGEDYDWVHQHGHGSRGRES</sequence>
<dbReference type="Proteomes" id="UP000027265">
    <property type="component" value="Unassembled WGS sequence"/>
</dbReference>
<accession>A0A067PVQ8</accession>
<evidence type="ECO:0000313" key="2">
    <source>
        <dbReference type="Proteomes" id="UP000027265"/>
    </source>
</evidence>
<name>A0A067PVQ8_9AGAM</name>
<dbReference type="HOGENOM" id="CLU_2223646_0_0_1"/>
<keyword evidence="2" id="KW-1185">Reference proteome</keyword>
<gene>
    <name evidence="1" type="ORF">JAAARDRAFT_34734</name>
</gene>
<reference evidence="2" key="1">
    <citation type="journal article" date="2014" name="Proc. Natl. Acad. Sci. U.S.A.">
        <title>Extensive sampling of basidiomycete genomes demonstrates inadequacy of the white-rot/brown-rot paradigm for wood decay fungi.</title>
        <authorList>
            <person name="Riley R."/>
            <person name="Salamov A.A."/>
            <person name="Brown D.W."/>
            <person name="Nagy L.G."/>
            <person name="Floudas D."/>
            <person name="Held B.W."/>
            <person name="Levasseur A."/>
            <person name="Lombard V."/>
            <person name="Morin E."/>
            <person name="Otillar R."/>
            <person name="Lindquist E.A."/>
            <person name="Sun H."/>
            <person name="LaButti K.M."/>
            <person name="Schmutz J."/>
            <person name="Jabbour D."/>
            <person name="Luo H."/>
            <person name="Baker S.E."/>
            <person name="Pisabarro A.G."/>
            <person name="Walton J.D."/>
            <person name="Blanchette R.A."/>
            <person name="Henrissat B."/>
            <person name="Martin F."/>
            <person name="Cullen D."/>
            <person name="Hibbett D.S."/>
            <person name="Grigoriev I.V."/>
        </authorList>
    </citation>
    <scope>NUCLEOTIDE SEQUENCE [LARGE SCALE GENOMIC DNA]</scope>
    <source>
        <strain evidence="2">MUCL 33604</strain>
    </source>
</reference>